<sequence length="70" mass="8022">MLCGITWFVRYYINLSCVLTHVTCMLSGDHARRYKRSRFASRYIPVNKRIPHHNLVKDGKGHGDTAGSLC</sequence>
<protein>
    <submittedName>
        <fullName evidence="1">Uncharacterized protein</fullName>
    </submittedName>
</protein>
<dbReference type="EMBL" id="GBXM01019173">
    <property type="protein sequence ID" value="JAH89404.1"/>
    <property type="molecule type" value="Transcribed_RNA"/>
</dbReference>
<accession>A0A0E9WG91</accession>
<evidence type="ECO:0000313" key="1">
    <source>
        <dbReference type="EMBL" id="JAH89404.1"/>
    </source>
</evidence>
<dbReference type="AlphaFoldDB" id="A0A0E9WG91"/>
<proteinExistence type="predicted"/>
<reference evidence="1" key="1">
    <citation type="submission" date="2014-11" db="EMBL/GenBank/DDBJ databases">
        <authorList>
            <person name="Amaro Gonzalez C."/>
        </authorList>
    </citation>
    <scope>NUCLEOTIDE SEQUENCE</scope>
</reference>
<reference evidence="1" key="2">
    <citation type="journal article" date="2015" name="Fish Shellfish Immunol.">
        <title>Early steps in the European eel (Anguilla anguilla)-Vibrio vulnificus interaction in the gills: Role of the RtxA13 toxin.</title>
        <authorList>
            <person name="Callol A."/>
            <person name="Pajuelo D."/>
            <person name="Ebbesson L."/>
            <person name="Teles M."/>
            <person name="MacKenzie S."/>
            <person name="Amaro C."/>
        </authorList>
    </citation>
    <scope>NUCLEOTIDE SEQUENCE</scope>
</reference>
<name>A0A0E9WG91_ANGAN</name>
<organism evidence="1">
    <name type="scientific">Anguilla anguilla</name>
    <name type="common">European freshwater eel</name>
    <name type="synonym">Muraena anguilla</name>
    <dbReference type="NCBI Taxonomy" id="7936"/>
    <lineage>
        <taxon>Eukaryota</taxon>
        <taxon>Metazoa</taxon>
        <taxon>Chordata</taxon>
        <taxon>Craniata</taxon>
        <taxon>Vertebrata</taxon>
        <taxon>Euteleostomi</taxon>
        <taxon>Actinopterygii</taxon>
        <taxon>Neopterygii</taxon>
        <taxon>Teleostei</taxon>
        <taxon>Anguilliformes</taxon>
        <taxon>Anguillidae</taxon>
        <taxon>Anguilla</taxon>
    </lineage>
</organism>